<protein>
    <submittedName>
        <fullName evidence="1">Uncharacterized protein</fullName>
    </submittedName>
</protein>
<name>A0A8J4XZQ0_CHIOP</name>
<comment type="caution">
    <text evidence="1">The sequence shown here is derived from an EMBL/GenBank/DDBJ whole genome shotgun (WGS) entry which is preliminary data.</text>
</comment>
<keyword evidence="2" id="KW-1185">Reference proteome</keyword>
<sequence>MVRRPPNVVPARLRLGYRPVWQVAGMGRGASLYILPTVCDCTLFQHFGILLPQLSRCVVKAAARNAALTENMAAPAPLDNGGIQRLPRQTCPTHTIQGECSSAGAGQDITKGFMLQVTENAPDPPHHQDTQLPLLS</sequence>
<gene>
    <name evidence="1" type="ORF">GWK47_008409</name>
</gene>
<evidence type="ECO:0000313" key="1">
    <source>
        <dbReference type="EMBL" id="KAG0716967.1"/>
    </source>
</evidence>
<reference evidence="1" key="1">
    <citation type="submission" date="2020-07" db="EMBL/GenBank/DDBJ databases">
        <title>The High-quality genome of the commercially important snow crab, Chionoecetes opilio.</title>
        <authorList>
            <person name="Jeong J.-H."/>
            <person name="Ryu S."/>
        </authorList>
    </citation>
    <scope>NUCLEOTIDE SEQUENCE</scope>
    <source>
        <strain evidence="1">MADBK_172401_WGS</strain>
        <tissue evidence="1">Digestive gland</tissue>
    </source>
</reference>
<dbReference type="EMBL" id="JACEEZ010018389">
    <property type="protein sequence ID" value="KAG0716967.1"/>
    <property type="molecule type" value="Genomic_DNA"/>
</dbReference>
<evidence type="ECO:0000313" key="2">
    <source>
        <dbReference type="Proteomes" id="UP000770661"/>
    </source>
</evidence>
<organism evidence="1 2">
    <name type="scientific">Chionoecetes opilio</name>
    <name type="common">Atlantic snow crab</name>
    <name type="synonym">Cancer opilio</name>
    <dbReference type="NCBI Taxonomy" id="41210"/>
    <lineage>
        <taxon>Eukaryota</taxon>
        <taxon>Metazoa</taxon>
        <taxon>Ecdysozoa</taxon>
        <taxon>Arthropoda</taxon>
        <taxon>Crustacea</taxon>
        <taxon>Multicrustacea</taxon>
        <taxon>Malacostraca</taxon>
        <taxon>Eumalacostraca</taxon>
        <taxon>Eucarida</taxon>
        <taxon>Decapoda</taxon>
        <taxon>Pleocyemata</taxon>
        <taxon>Brachyura</taxon>
        <taxon>Eubrachyura</taxon>
        <taxon>Majoidea</taxon>
        <taxon>Majidae</taxon>
        <taxon>Chionoecetes</taxon>
    </lineage>
</organism>
<accession>A0A8J4XZQ0</accession>
<dbReference type="Proteomes" id="UP000770661">
    <property type="component" value="Unassembled WGS sequence"/>
</dbReference>
<dbReference type="AlphaFoldDB" id="A0A8J4XZQ0"/>
<proteinExistence type="predicted"/>